<protein>
    <recommendedName>
        <fullName evidence="4">Tol-Pal system beta propeller repeat protein TolB</fullName>
    </recommendedName>
</protein>
<dbReference type="Gene3D" id="2.120.10.30">
    <property type="entry name" value="TolB, C-terminal domain"/>
    <property type="match status" value="1"/>
</dbReference>
<dbReference type="SUPFAM" id="SSF52964">
    <property type="entry name" value="TolB, N-terminal domain"/>
    <property type="match status" value="1"/>
</dbReference>
<organism evidence="3">
    <name type="scientific">Eiseniibacteriota bacterium</name>
    <dbReference type="NCBI Taxonomy" id="2212470"/>
    <lineage>
        <taxon>Bacteria</taxon>
        <taxon>Candidatus Eiseniibacteriota</taxon>
    </lineage>
</organism>
<dbReference type="AlphaFoldDB" id="A0A7V2ATY5"/>
<evidence type="ECO:0000256" key="2">
    <source>
        <dbReference type="SAM" id="SignalP"/>
    </source>
</evidence>
<dbReference type="PANTHER" id="PTHR36842">
    <property type="entry name" value="PROTEIN TOLB HOMOLOG"/>
    <property type="match status" value="1"/>
</dbReference>
<evidence type="ECO:0008006" key="4">
    <source>
        <dbReference type="Google" id="ProtNLM"/>
    </source>
</evidence>
<reference evidence="3" key="1">
    <citation type="journal article" date="2020" name="mSystems">
        <title>Genome- and Community-Level Interaction Insights into Carbon Utilization and Element Cycling Functions of Hydrothermarchaeota in Hydrothermal Sediment.</title>
        <authorList>
            <person name="Zhou Z."/>
            <person name="Liu Y."/>
            <person name="Xu W."/>
            <person name="Pan J."/>
            <person name="Luo Z.H."/>
            <person name="Li M."/>
        </authorList>
    </citation>
    <scope>NUCLEOTIDE SEQUENCE [LARGE SCALE GENOMIC DNA]</scope>
    <source>
        <strain evidence="3">SpSt-1233</strain>
    </source>
</reference>
<dbReference type="Proteomes" id="UP000886069">
    <property type="component" value="Unassembled WGS sequence"/>
</dbReference>
<dbReference type="EMBL" id="DSEC01000142">
    <property type="protein sequence ID" value="HER43215.1"/>
    <property type="molecule type" value="Genomic_DNA"/>
</dbReference>
<accession>A0A7V2ATY5</accession>
<keyword evidence="2" id="KW-0732">Signal</keyword>
<feature type="chain" id="PRO_5030894713" description="Tol-Pal system beta propeller repeat protein TolB" evidence="2">
    <location>
        <begin position="23"/>
        <end position="419"/>
    </location>
</feature>
<dbReference type="SUPFAM" id="SSF69304">
    <property type="entry name" value="Tricorn protease N-terminal domain"/>
    <property type="match status" value="1"/>
</dbReference>
<dbReference type="InterPro" id="IPR011042">
    <property type="entry name" value="6-blade_b-propeller_TolB-like"/>
</dbReference>
<dbReference type="PANTHER" id="PTHR36842:SF1">
    <property type="entry name" value="PROTEIN TOLB"/>
    <property type="match status" value="1"/>
</dbReference>
<evidence type="ECO:0000256" key="1">
    <source>
        <dbReference type="ARBA" id="ARBA00009820"/>
    </source>
</evidence>
<dbReference type="InterPro" id="IPR011659">
    <property type="entry name" value="WD40"/>
</dbReference>
<feature type="signal peptide" evidence="2">
    <location>
        <begin position="1"/>
        <end position="22"/>
    </location>
</feature>
<comment type="caution">
    <text evidence="3">The sequence shown here is derived from an EMBL/GenBank/DDBJ whole genome shotgun (WGS) entry which is preliminary data.</text>
</comment>
<sequence>MATRCIALSGLLLLLATGAAVGQVDIYLSTEKSGRGKIPIVVTEIEREDGTLRESAAYITRVLEKDLGYSGYFDPLRFEPGTETLAGGGTAAAVFKGSLAREGERYALDVRLLDYLSGEAIFVKRYIFGAEARRKAAHRLCDEITYFLIGERGVATTRILFCRRSGESKDLYLIDYDGFGERRLTEGELAVSPLWLDAGRLLYTSYKRGNPDCYLIDLGAGKKSLMSYRKGINLASSYLPSEDLVAMTLSIKGNSEVYLLGSSGKVSRRLTRNRAIDCSPSWAPNGNELAFVSDRTGAPHVYVMDKFGGNVRRLSRGSYNVSPSWSPRGESIAYVSREGGLYRLKLVSPDGLMEQTIFDDYYSYEDPSWAPNGKHLAATVKYGGEPWIVVIDTETGEKRRLVRGEFASWSPVDSRAADE</sequence>
<evidence type="ECO:0000313" key="3">
    <source>
        <dbReference type="EMBL" id="HER43215.1"/>
    </source>
</evidence>
<name>A0A7V2ATY5_UNCEI</name>
<dbReference type="Pfam" id="PF07676">
    <property type="entry name" value="PD40"/>
    <property type="match status" value="2"/>
</dbReference>
<comment type="similarity">
    <text evidence="1">Belongs to the TolB family.</text>
</comment>
<proteinExistence type="inferred from homology"/>
<dbReference type="Gene3D" id="3.40.50.10070">
    <property type="entry name" value="TolB, N-terminal domain"/>
    <property type="match status" value="1"/>
</dbReference>
<gene>
    <name evidence="3" type="ORF">ENO08_02000</name>
</gene>